<comment type="function">
    <text evidence="7">Component of the SMC5-SMC6 complex, that promotes sister chromatid alignment after DNA damage and facilitates double-stranded DNA breaks (DSBs) repair via homologous recombination between sister chromatids.</text>
</comment>
<evidence type="ECO:0000256" key="5">
    <source>
        <dbReference type="ARBA" id="ARBA00023204"/>
    </source>
</evidence>
<evidence type="ECO:0000256" key="7">
    <source>
        <dbReference type="RuleBase" id="RU365071"/>
    </source>
</evidence>
<dbReference type="Pfam" id="PF08743">
    <property type="entry name" value="Nse4_C"/>
    <property type="match status" value="1"/>
</dbReference>
<dbReference type="AlphaFoldDB" id="A0AAD7LGJ5"/>
<comment type="subunit">
    <text evidence="7">Component of the SMC5-SMC6 complex.</text>
</comment>
<comment type="subcellular location">
    <subcellularLocation>
        <location evidence="1 7">Nucleus</location>
    </subcellularLocation>
</comment>
<evidence type="ECO:0000256" key="3">
    <source>
        <dbReference type="ARBA" id="ARBA00022763"/>
    </source>
</evidence>
<keyword evidence="6 7" id="KW-0539">Nucleus</keyword>
<evidence type="ECO:0000256" key="2">
    <source>
        <dbReference type="ARBA" id="ARBA00008997"/>
    </source>
</evidence>
<dbReference type="GO" id="GO:0030915">
    <property type="term" value="C:Smc5-Smc6 complex"/>
    <property type="evidence" value="ECO:0007669"/>
    <property type="project" value="UniProtKB-UniRule"/>
</dbReference>
<dbReference type="GO" id="GO:0005634">
    <property type="term" value="C:nucleus"/>
    <property type="evidence" value="ECO:0007669"/>
    <property type="project" value="UniProtKB-SubCell"/>
</dbReference>
<evidence type="ECO:0000313" key="11">
    <source>
        <dbReference type="Proteomes" id="UP001163823"/>
    </source>
</evidence>
<dbReference type="GO" id="GO:0006310">
    <property type="term" value="P:DNA recombination"/>
    <property type="evidence" value="ECO:0007669"/>
    <property type="project" value="UniProtKB-UniRule"/>
</dbReference>
<dbReference type="EMBL" id="JARAOO010000009">
    <property type="protein sequence ID" value="KAJ7957422.1"/>
    <property type="molecule type" value="Genomic_DNA"/>
</dbReference>
<sequence length="434" mass="48720">MKRSAGATSNQTDDADQLRAVKPERLSGNRVDAPEAHESTQPSDQPPEERRVIRSNFAVLTNLINENKDHLANADSDKFSSIINEMGKLHELVQKPREQVADAETLLELTNNLVKAVKSMLHEGITPSEFINCLLKDFGQSGRSSTGQRSPLNSINWLGIGLDVSQIFMKVNGCCTMLGPMNTELKQRKTAAYRKRTRPTEHARPQELDDTVVEEKTDTDYNMATMFEILRRKKRVRLESLMLNRKSFAQTMENLFALSFLVKDGRAEIAIDESGSHYVSPRNAPAANSIMSRQVAYHHFVFRCDYNDWKLMMDMVPSGEELMPHRYQFSSSAASQEVTVAYTSQPAASQEVTVACNSQPVLPTTPIRKLSRNRGRVVQDESVVEETPESDDDNATGVTAIRRCRYCDAFISSVYHLDDSEQGASPFRLVIACH</sequence>
<keyword evidence="5 7" id="KW-0234">DNA repair</keyword>
<feature type="compositionally biased region" description="Basic and acidic residues" evidence="8">
    <location>
        <begin position="16"/>
        <end position="38"/>
    </location>
</feature>
<dbReference type="PANTHER" id="PTHR16140:SF0">
    <property type="entry name" value="NON-STRUCTURAL MAINTENANCE OF CHROMOSOMES ELEMENT 4"/>
    <property type="match status" value="1"/>
</dbReference>
<dbReference type="GO" id="GO:0006281">
    <property type="term" value="P:DNA repair"/>
    <property type="evidence" value="ECO:0007669"/>
    <property type="project" value="UniProtKB-UniRule"/>
</dbReference>
<dbReference type="Proteomes" id="UP001163823">
    <property type="component" value="Chromosome 9"/>
</dbReference>
<name>A0AAD7LGJ5_QUISA</name>
<evidence type="ECO:0000256" key="1">
    <source>
        <dbReference type="ARBA" id="ARBA00004123"/>
    </source>
</evidence>
<dbReference type="InterPro" id="IPR014854">
    <property type="entry name" value="Nse4_C"/>
</dbReference>
<evidence type="ECO:0000259" key="9">
    <source>
        <dbReference type="Pfam" id="PF08743"/>
    </source>
</evidence>
<keyword evidence="4 7" id="KW-0233">DNA recombination</keyword>
<feature type="compositionally biased region" description="Polar residues" evidence="8">
    <location>
        <begin position="1"/>
        <end position="12"/>
    </location>
</feature>
<dbReference type="InterPro" id="IPR027786">
    <property type="entry name" value="Nse4/EID"/>
</dbReference>
<organism evidence="10 11">
    <name type="scientific">Quillaja saponaria</name>
    <name type="common">Soap bark tree</name>
    <dbReference type="NCBI Taxonomy" id="32244"/>
    <lineage>
        <taxon>Eukaryota</taxon>
        <taxon>Viridiplantae</taxon>
        <taxon>Streptophyta</taxon>
        <taxon>Embryophyta</taxon>
        <taxon>Tracheophyta</taxon>
        <taxon>Spermatophyta</taxon>
        <taxon>Magnoliopsida</taxon>
        <taxon>eudicotyledons</taxon>
        <taxon>Gunneridae</taxon>
        <taxon>Pentapetalae</taxon>
        <taxon>rosids</taxon>
        <taxon>fabids</taxon>
        <taxon>Fabales</taxon>
        <taxon>Quillajaceae</taxon>
        <taxon>Quillaja</taxon>
    </lineage>
</organism>
<gene>
    <name evidence="10" type="ORF">O6P43_023730</name>
</gene>
<feature type="region of interest" description="Disordered" evidence="8">
    <location>
        <begin position="1"/>
        <end position="50"/>
    </location>
</feature>
<keyword evidence="3 7" id="KW-0227">DNA damage</keyword>
<reference evidence="10" key="1">
    <citation type="journal article" date="2023" name="Science">
        <title>Elucidation of the pathway for biosynthesis of saponin adjuvants from the soapbark tree.</title>
        <authorList>
            <person name="Reed J."/>
            <person name="Orme A."/>
            <person name="El-Demerdash A."/>
            <person name="Owen C."/>
            <person name="Martin L.B.B."/>
            <person name="Misra R.C."/>
            <person name="Kikuchi S."/>
            <person name="Rejzek M."/>
            <person name="Martin A.C."/>
            <person name="Harkess A."/>
            <person name="Leebens-Mack J."/>
            <person name="Louveau T."/>
            <person name="Stephenson M.J."/>
            <person name="Osbourn A."/>
        </authorList>
    </citation>
    <scope>NUCLEOTIDE SEQUENCE</scope>
    <source>
        <strain evidence="10">S10</strain>
    </source>
</reference>
<dbReference type="PANTHER" id="PTHR16140">
    <property type="entry name" value="NON-STRUCTURAL MAINTENANCE OF CHROMOSOMES ELEMENT 4"/>
    <property type="match status" value="1"/>
</dbReference>
<keyword evidence="11" id="KW-1185">Reference proteome</keyword>
<evidence type="ECO:0000313" key="10">
    <source>
        <dbReference type="EMBL" id="KAJ7957422.1"/>
    </source>
</evidence>
<evidence type="ECO:0000256" key="4">
    <source>
        <dbReference type="ARBA" id="ARBA00023172"/>
    </source>
</evidence>
<protein>
    <recommendedName>
        <fullName evidence="7">Non-structural maintenance of chromosomes element 4</fullName>
    </recommendedName>
</protein>
<comment type="similarity">
    <text evidence="2 7">Belongs to the NSE4 family.</text>
</comment>
<evidence type="ECO:0000256" key="8">
    <source>
        <dbReference type="SAM" id="MobiDB-lite"/>
    </source>
</evidence>
<accession>A0AAD7LGJ5</accession>
<comment type="caution">
    <text evidence="10">The sequence shown here is derived from an EMBL/GenBank/DDBJ whole genome shotgun (WGS) entry which is preliminary data.</text>
</comment>
<dbReference type="KEGG" id="qsa:O6P43_023730"/>
<feature type="domain" description="Non-structural maintenance of chromosome element 4 C-terminal" evidence="9">
    <location>
        <begin position="236"/>
        <end position="323"/>
    </location>
</feature>
<proteinExistence type="inferred from homology"/>
<evidence type="ECO:0000256" key="6">
    <source>
        <dbReference type="ARBA" id="ARBA00023242"/>
    </source>
</evidence>